<dbReference type="AlphaFoldDB" id="A0A5C5ZUL2"/>
<dbReference type="Proteomes" id="UP000315440">
    <property type="component" value="Unassembled WGS sequence"/>
</dbReference>
<sequence length="142" mass="15493">MNLEDPIAAFNAADNFEAAHVAELLSAKGVPAQVIEDTSMEVFGFISGAPRVMNPQVWVSRQHKNRAAELLNEYRQRKAAEASPPQHADGATISAQCEECSRLSMFPASLDGTTQLCQYCKAHVDVGLLDWADVDFGEPEDD</sequence>
<dbReference type="OrthoDB" id="288709at2"/>
<protein>
    <recommendedName>
        <fullName evidence="3">DUF2007 domain-containing protein</fullName>
    </recommendedName>
</protein>
<comment type="caution">
    <text evidence="1">The sequence shown here is derived from an EMBL/GenBank/DDBJ whole genome shotgun (WGS) entry which is preliminary data.</text>
</comment>
<proteinExistence type="predicted"/>
<organism evidence="1 2">
    <name type="scientific">Pseudobythopirellula maris</name>
    <dbReference type="NCBI Taxonomy" id="2527991"/>
    <lineage>
        <taxon>Bacteria</taxon>
        <taxon>Pseudomonadati</taxon>
        <taxon>Planctomycetota</taxon>
        <taxon>Planctomycetia</taxon>
        <taxon>Pirellulales</taxon>
        <taxon>Lacipirellulaceae</taxon>
        <taxon>Pseudobythopirellula</taxon>
    </lineage>
</organism>
<dbReference type="RefSeq" id="WP_146398014.1">
    <property type="nucleotide sequence ID" value="NZ_SJPQ01000001.1"/>
</dbReference>
<accession>A0A5C5ZUL2</accession>
<dbReference type="EMBL" id="SJPQ01000001">
    <property type="protein sequence ID" value="TWT90805.1"/>
    <property type="molecule type" value="Genomic_DNA"/>
</dbReference>
<reference evidence="1 2" key="1">
    <citation type="submission" date="2019-02" db="EMBL/GenBank/DDBJ databases">
        <title>Deep-cultivation of Planctomycetes and their phenomic and genomic characterization uncovers novel biology.</title>
        <authorList>
            <person name="Wiegand S."/>
            <person name="Jogler M."/>
            <person name="Boedeker C."/>
            <person name="Pinto D."/>
            <person name="Vollmers J."/>
            <person name="Rivas-Marin E."/>
            <person name="Kohn T."/>
            <person name="Peeters S.H."/>
            <person name="Heuer A."/>
            <person name="Rast P."/>
            <person name="Oberbeckmann S."/>
            <person name="Bunk B."/>
            <person name="Jeske O."/>
            <person name="Meyerdierks A."/>
            <person name="Storesund J.E."/>
            <person name="Kallscheuer N."/>
            <person name="Luecker S."/>
            <person name="Lage O.M."/>
            <person name="Pohl T."/>
            <person name="Merkel B.J."/>
            <person name="Hornburger P."/>
            <person name="Mueller R.-W."/>
            <person name="Bruemmer F."/>
            <person name="Labrenz M."/>
            <person name="Spormann A.M."/>
            <person name="Op Den Camp H."/>
            <person name="Overmann J."/>
            <person name="Amann R."/>
            <person name="Jetten M.S.M."/>
            <person name="Mascher T."/>
            <person name="Medema M.H."/>
            <person name="Devos D.P."/>
            <person name="Kaster A.-K."/>
            <person name="Ovreas L."/>
            <person name="Rohde M."/>
            <person name="Galperin M.Y."/>
            <person name="Jogler C."/>
        </authorList>
    </citation>
    <scope>NUCLEOTIDE SEQUENCE [LARGE SCALE GENOMIC DNA]</scope>
    <source>
        <strain evidence="1 2">Mal64</strain>
    </source>
</reference>
<keyword evidence="2" id="KW-1185">Reference proteome</keyword>
<name>A0A5C5ZUL2_9BACT</name>
<evidence type="ECO:0008006" key="3">
    <source>
        <dbReference type="Google" id="ProtNLM"/>
    </source>
</evidence>
<evidence type="ECO:0000313" key="2">
    <source>
        <dbReference type="Proteomes" id="UP000315440"/>
    </source>
</evidence>
<gene>
    <name evidence="1" type="ORF">Mal64_12020</name>
</gene>
<evidence type="ECO:0000313" key="1">
    <source>
        <dbReference type="EMBL" id="TWT90805.1"/>
    </source>
</evidence>